<dbReference type="STRING" id="1385521.N803_06820"/>
<dbReference type="AlphaFoldDB" id="A0A0A0JNX6"/>
<dbReference type="InterPro" id="IPR021403">
    <property type="entry name" value="DUF3043"/>
</dbReference>
<gene>
    <name evidence="3" type="ORF">N803_06820</name>
</gene>
<evidence type="ECO:0000256" key="1">
    <source>
        <dbReference type="SAM" id="MobiDB-lite"/>
    </source>
</evidence>
<proteinExistence type="predicted"/>
<protein>
    <submittedName>
        <fullName evidence="3">Membrane protein</fullName>
    </submittedName>
</protein>
<dbReference type="RefSeq" id="WP_035902820.1">
    <property type="nucleotide sequence ID" value="NZ_AVPK01000002.1"/>
</dbReference>
<keyword evidence="2" id="KW-1133">Transmembrane helix</keyword>
<evidence type="ECO:0000313" key="4">
    <source>
        <dbReference type="Proteomes" id="UP000030011"/>
    </source>
</evidence>
<sequence length="193" mass="22125">MFGRSKTTNEELTEQATQPARDGAKNRPTPKRRDQEAARKQPLVVTDRKAARNADRAKRREQMAKQRQAMLTGDESALPARDKGPVKRFIRDYIDARWGIAEFMLPVMLIVLALSFVRQPWAMLIVFVLVYGLIAAAVVDTFLAWRRIKKKLVAKYGDDAVQRGDGFYAAMRSFQMRRTRMPRPVVKRGEYPG</sequence>
<keyword evidence="4" id="KW-1185">Reference proteome</keyword>
<evidence type="ECO:0000313" key="3">
    <source>
        <dbReference type="EMBL" id="KGN38449.1"/>
    </source>
</evidence>
<comment type="caution">
    <text evidence="3">The sequence shown here is derived from an EMBL/GenBank/DDBJ whole genome shotgun (WGS) entry which is preliminary data.</text>
</comment>
<feature type="compositionally biased region" description="Basic and acidic residues" evidence="1">
    <location>
        <begin position="46"/>
        <end position="64"/>
    </location>
</feature>
<reference evidence="3 4" key="1">
    <citation type="submission" date="2013-08" db="EMBL/GenBank/DDBJ databases">
        <title>The genome sequence of Knoellia subterranea.</title>
        <authorList>
            <person name="Zhu W."/>
            <person name="Wang G."/>
        </authorList>
    </citation>
    <scope>NUCLEOTIDE SEQUENCE [LARGE SCALE GENOMIC DNA]</scope>
    <source>
        <strain evidence="3 4">KCTC 19937</strain>
    </source>
</reference>
<accession>A0A0A0JNX6</accession>
<keyword evidence="2" id="KW-0812">Transmembrane</keyword>
<feature type="transmembrane region" description="Helical" evidence="2">
    <location>
        <begin position="98"/>
        <end position="117"/>
    </location>
</feature>
<feature type="transmembrane region" description="Helical" evidence="2">
    <location>
        <begin position="123"/>
        <end position="145"/>
    </location>
</feature>
<feature type="region of interest" description="Disordered" evidence="1">
    <location>
        <begin position="1"/>
        <end position="79"/>
    </location>
</feature>
<name>A0A0A0JNX6_9MICO</name>
<dbReference type="Proteomes" id="UP000030011">
    <property type="component" value="Unassembled WGS sequence"/>
</dbReference>
<dbReference type="EMBL" id="AVPK01000002">
    <property type="protein sequence ID" value="KGN38449.1"/>
    <property type="molecule type" value="Genomic_DNA"/>
</dbReference>
<dbReference type="Pfam" id="PF11241">
    <property type="entry name" value="DUF3043"/>
    <property type="match status" value="1"/>
</dbReference>
<organism evidence="3 4">
    <name type="scientific">Knoellia subterranea KCTC 19937</name>
    <dbReference type="NCBI Taxonomy" id="1385521"/>
    <lineage>
        <taxon>Bacteria</taxon>
        <taxon>Bacillati</taxon>
        <taxon>Actinomycetota</taxon>
        <taxon>Actinomycetes</taxon>
        <taxon>Micrococcales</taxon>
        <taxon>Intrasporangiaceae</taxon>
        <taxon>Knoellia</taxon>
    </lineage>
</organism>
<keyword evidence="2" id="KW-0472">Membrane</keyword>
<evidence type="ECO:0000256" key="2">
    <source>
        <dbReference type="SAM" id="Phobius"/>
    </source>
</evidence>
<dbReference type="eggNOG" id="ENOG5031D67">
    <property type="taxonomic scope" value="Bacteria"/>
</dbReference>
<dbReference type="OrthoDB" id="5194448at2"/>